<dbReference type="PANTHER" id="PTHR22932">
    <property type="entry name" value="TELOMERASE-BINDING PROTEIN P23 HSP90 CO-CHAPERONE"/>
    <property type="match status" value="1"/>
</dbReference>
<dbReference type="Proteomes" id="UP001151699">
    <property type="component" value="Unassembled WGS sequence"/>
</dbReference>
<proteinExistence type="inferred from homology"/>
<dbReference type="InterPro" id="IPR045250">
    <property type="entry name" value="p23-like"/>
</dbReference>
<dbReference type="EMBL" id="WJQU01003531">
    <property type="protein sequence ID" value="KAJ6624106.1"/>
    <property type="molecule type" value="Genomic_DNA"/>
</dbReference>
<feature type="domain" description="CS" evidence="3">
    <location>
        <begin position="7"/>
        <end position="96"/>
    </location>
</feature>
<dbReference type="GO" id="GO:0051087">
    <property type="term" value="F:protein-folding chaperone binding"/>
    <property type="evidence" value="ECO:0007669"/>
    <property type="project" value="TreeGrafter"/>
</dbReference>
<name>A0A9Q0MI69_9DIPT</name>
<dbReference type="GO" id="GO:0005829">
    <property type="term" value="C:cytosol"/>
    <property type="evidence" value="ECO:0007669"/>
    <property type="project" value="TreeGrafter"/>
</dbReference>
<dbReference type="FunFam" id="2.60.40.790:FF:000013">
    <property type="entry name" value="Very-long-chain (3R)-3-hydroxyacyl-CoA dehydratase"/>
    <property type="match status" value="1"/>
</dbReference>
<evidence type="ECO:0000256" key="1">
    <source>
        <dbReference type="ARBA" id="ARBA00025733"/>
    </source>
</evidence>
<dbReference type="GO" id="GO:0006457">
    <property type="term" value="P:protein folding"/>
    <property type="evidence" value="ECO:0007669"/>
    <property type="project" value="TreeGrafter"/>
</dbReference>
<dbReference type="PROSITE" id="PS51203">
    <property type="entry name" value="CS"/>
    <property type="match status" value="1"/>
</dbReference>
<evidence type="ECO:0000313" key="5">
    <source>
        <dbReference type="Proteomes" id="UP001151699"/>
    </source>
</evidence>
<accession>A0A9Q0MI69</accession>
<evidence type="ECO:0000313" key="4">
    <source>
        <dbReference type="EMBL" id="KAJ6624106.1"/>
    </source>
</evidence>
<dbReference type="CDD" id="cd06465">
    <property type="entry name" value="p23_hB-ind1_like"/>
    <property type="match status" value="1"/>
</dbReference>
<dbReference type="SUPFAM" id="SSF49764">
    <property type="entry name" value="HSP20-like chaperones"/>
    <property type="match status" value="1"/>
</dbReference>
<keyword evidence="5" id="KW-1185">Reference proteome</keyword>
<dbReference type="InterPro" id="IPR008978">
    <property type="entry name" value="HSP20-like_chaperone"/>
</dbReference>
<dbReference type="PANTHER" id="PTHR22932:SF1">
    <property type="entry name" value="CO-CHAPERONE PROTEIN DAF-41"/>
    <property type="match status" value="1"/>
</dbReference>
<comment type="similarity">
    <text evidence="1">Belongs to the p23/wos2 family.</text>
</comment>
<feature type="non-terminal residue" evidence="4">
    <location>
        <position position="169"/>
    </location>
</feature>
<dbReference type="AlphaFoldDB" id="A0A9Q0MI69"/>
<evidence type="ECO:0000256" key="2">
    <source>
        <dbReference type="SAM" id="MobiDB-lite"/>
    </source>
</evidence>
<organism evidence="4 5">
    <name type="scientific">Pseudolycoriella hygida</name>
    <dbReference type="NCBI Taxonomy" id="35572"/>
    <lineage>
        <taxon>Eukaryota</taxon>
        <taxon>Metazoa</taxon>
        <taxon>Ecdysozoa</taxon>
        <taxon>Arthropoda</taxon>
        <taxon>Hexapoda</taxon>
        <taxon>Insecta</taxon>
        <taxon>Pterygota</taxon>
        <taxon>Neoptera</taxon>
        <taxon>Endopterygota</taxon>
        <taxon>Diptera</taxon>
        <taxon>Nematocera</taxon>
        <taxon>Sciaroidea</taxon>
        <taxon>Sciaridae</taxon>
        <taxon>Pseudolycoriella</taxon>
    </lineage>
</organism>
<dbReference type="InterPro" id="IPR007052">
    <property type="entry name" value="CS_dom"/>
</dbReference>
<feature type="region of interest" description="Disordered" evidence="2">
    <location>
        <begin position="149"/>
        <end position="169"/>
    </location>
</feature>
<dbReference type="GO" id="GO:0051131">
    <property type="term" value="P:chaperone-mediated protein complex assembly"/>
    <property type="evidence" value="ECO:0007669"/>
    <property type="project" value="TreeGrafter"/>
</dbReference>
<evidence type="ECO:0000259" key="3">
    <source>
        <dbReference type="PROSITE" id="PS51203"/>
    </source>
</evidence>
<protein>
    <recommendedName>
        <fullName evidence="3">CS domain-containing protein</fullName>
    </recommendedName>
</protein>
<dbReference type="OrthoDB" id="1564555at2759"/>
<dbReference type="Gene3D" id="2.60.40.790">
    <property type="match status" value="1"/>
</dbReference>
<reference evidence="4" key="1">
    <citation type="submission" date="2022-07" db="EMBL/GenBank/DDBJ databases">
        <authorList>
            <person name="Trinca V."/>
            <person name="Uliana J.V.C."/>
            <person name="Torres T.T."/>
            <person name="Ward R.J."/>
            <person name="Monesi N."/>
        </authorList>
    </citation>
    <scope>NUCLEOTIDE SEQUENCE</scope>
    <source>
        <strain evidence="4">HSMRA1968</strain>
        <tissue evidence="4">Whole embryos</tissue>
    </source>
</reference>
<sequence length="169" mass="19395">MSPNSIIVPPPIMWAQRTDTLYLTVAVECKDIEYKFTDDSMYFKGVGISEANKTYEVTLNFLNKINPDKVIKKNTAGCIEFTVAKAADGPYWNSLTTDKKKPHFLKVDFNKWVDEDADDDENPLGSDNLKFMEDFSNLNKFNDKKHSFEDFNAEEETDDSDDENLPNLE</sequence>
<dbReference type="GO" id="GO:0051879">
    <property type="term" value="F:Hsp90 protein binding"/>
    <property type="evidence" value="ECO:0007669"/>
    <property type="project" value="InterPro"/>
</dbReference>
<comment type="caution">
    <text evidence="4">The sequence shown here is derived from an EMBL/GenBank/DDBJ whole genome shotgun (WGS) entry which is preliminary data.</text>
</comment>
<feature type="compositionally biased region" description="Acidic residues" evidence="2">
    <location>
        <begin position="151"/>
        <end position="169"/>
    </location>
</feature>
<gene>
    <name evidence="4" type="ORF">Bhyg_17236</name>
</gene>
<dbReference type="GO" id="GO:0005634">
    <property type="term" value="C:nucleus"/>
    <property type="evidence" value="ECO:0007669"/>
    <property type="project" value="TreeGrafter"/>
</dbReference>
<dbReference type="Pfam" id="PF04969">
    <property type="entry name" value="CS"/>
    <property type="match status" value="1"/>
</dbReference>